<feature type="transmembrane region" description="Helical" evidence="6">
    <location>
        <begin position="165"/>
        <end position="184"/>
    </location>
</feature>
<dbReference type="PANTHER" id="PTHR30618:SF1">
    <property type="entry name" value="URIDINE PERMEASE"/>
    <property type="match status" value="1"/>
</dbReference>
<feature type="transmembrane region" description="Helical" evidence="6">
    <location>
        <begin position="475"/>
        <end position="493"/>
    </location>
</feature>
<dbReference type="FunCoup" id="A0A1Y1UN85">
    <property type="interactions" value="288"/>
</dbReference>
<evidence type="ECO:0000256" key="1">
    <source>
        <dbReference type="ARBA" id="ARBA00004141"/>
    </source>
</evidence>
<keyword evidence="8" id="KW-1185">Reference proteome</keyword>
<accession>A0A1Y1UN85</accession>
<reference evidence="7 8" key="1">
    <citation type="submission" date="2017-03" db="EMBL/GenBank/DDBJ databases">
        <title>Widespread Adenine N6-methylation of Active Genes in Fungi.</title>
        <authorList>
            <consortium name="DOE Joint Genome Institute"/>
            <person name="Mondo S.J."/>
            <person name="Dannebaum R.O."/>
            <person name="Kuo R.C."/>
            <person name="Louie K.B."/>
            <person name="Bewick A.J."/>
            <person name="Labutti K."/>
            <person name="Haridas S."/>
            <person name="Kuo A."/>
            <person name="Salamov A."/>
            <person name="Ahrendt S.R."/>
            <person name="Lau R."/>
            <person name="Bowen B.P."/>
            <person name="Lipzen A."/>
            <person name="Sullivan W."/>
            <person name="Andreopoulos W.B."/>
            <person name="Clum A."/>
            <person name="Lindquist E."/>
            <person name="Daum C."/>
            <person name="Northen T.R."/>
            <person name="Ramamoorthy G."/>
            <person name="Schmitz R.J."/>
            <person name="Gryganskyi A."/>
            <person name="Culley D."/>
            <person name="Magnuson J."/>
            <person name="James T.Y."/>
            <person name="O'Malley M.A."/>
            <person name="Stajich J.E."/>
            <person name="Spatafora J.W."/>
            <person name="Visel A."/>
            <person name="Grigoriev I.V."/>
        </authorList>
    </citation>
    <scope>NUCLEOTIDE SEQUENCE [LARGE SCALE GENOMIC DNA]</scope>
    <source>
        <strain evidence="7 8">NRRL Y-17943</strain>
    </source>
</reference>
<evidence type="ECO:0000256" key="2">
    <source>
        <dbReference type="ARBA" id="ARBA00008974"/>
    </source>
</evidence>
<dbReference type="GeneID" id="33556794"/>
<protein>
    <submittedName>
        <fullName evidence="7">Permease for cytosine/purines, uracil, thiamine, allantoin-domain-containing protein</fullName>
    </submittedName>
</protein>
<evidence type="ECO:0000313" key="7">
    <source>
        <dbReference type="EMBL" id="ORX38977.1"/>
    </source>
</evidence>
<dbReference type="InterPro" id="IPR001248">
    <property type="entry name" value="Pur-cyt_permease"/>
</dbReference>
<feature type="transmembrane region" description="Helical" evidence="6">
    <location>
        <begin position="67"/>
        <end position="87"/>
    </location>
</feature>
<dbReference type="InParanoid" id="A0A1Y1UN85"/>
<dbReference type="RefSeq" id="XP_021872840.1">
    <property type="nucleotide sequence ID" value="XM_022014986.1"/>
</dbReference>
<feature type="transmembrane region" description="Helical" evidence="6">
    <location>
        <begin position="99"/>
        <end position="117"/>
    </location>
</feature>
<keyword evidence="3 6" id="KW-0812">Transmembrane</keyword>
<comment type="subcellular location">
    <subcellularLocation>
        <location evidence="1">Membrane</location>
        <topology evidence="1">Multi-pass membrane protein</topology>
    </subcellularLocation>
</comment>
<feature type="transmembrane region" description="Helical" evidence="6">
    <location>
        <begin position="233"/>
        <end position="251"/>
    </location>
</feature>
<feature type="transmembrane region" description="Helical" evidence="6">
    <location>
        <begin position="272"/>
        <end position="291"/>
    </location>
</feature>
<dbReference type="FunFam" id="1.10.4160.10:FF:000001">
    <property type="entry name" value="Uracil permease, putative"/>
    <property type="match status" value="1"/>
</dbReference>
<organism evidence="7 8">
    <name type="scientific">Kockovaella imperatae</name>
    <dbReference type="NCBI Taxonomy" id="4999"/>
    <lineage>
        <taxon>Eukaryota</taxon>
        <taxon>Fungi</taxon>
        <taxon>Dikarya</taxon>
        <taxon>Basidiomycota</taxon>
        <taxon>Agaricomycotina</taxon>
        <taxon>Tremellomycetes</taxon>
        <taxon>Tremellales</taxon>
        <taxon>Cuniculitremaceae</taxon>
        <taxon>Kockovaella</taxon>
    </lineage>
</organism>
<comment type="similarity">
    <text evidence="2">Belongs to the purine-cytosine permease (2.A.39) family.</text>
</comment>
<keyword evidence="4 6" id="KW-1133">Transmembrane helix</keyword>
<feature type="transmembrane region" description="Helical" evidence="6">
    <location>
        <begin position="196"/>
        <end position="213"/>
    </location>
</feature>
<dbReference type="InterPro" id="IPR045225">
    <property type="entry name" value="Uracil/uridine/allantoin_perm"/>
</dbReference>
<evidence type="ECO:0000256" key="6">
    <source>
        <dbReference type="SAM" id="Phobius"/>
    </source>
</evidence>
<evidence type="ECO:0000256" key="3">
    <source>
        <dbReference type="ARBA" id="ARBA00022692"/>
    </source>
</evidence>
<dbReference type="OrthoDB" id="2018619at2759"/>
<proteinExistence type="inferred from homology"/>
<dbReference type="Pfam" id="PF02133">
    <property type="entry name" value="Transp_cyt_pur"/>
    <property type="match status" value="1"/>
</dbReference>
<dbReference type="Proteomes" id="UP000193218">
    <property type="component" value="Unassembled WGS sequence"/>
</dbReference>
<dbReference type="AlphaFoldDB" id="A0A1Y1UN85"/>
<feature type="transmembrane region" description="Helical" evidence="6">
    <location>
        <begin position="37"/>
        <end position="55"/>
    </location>
</feature>
<gene>
    <name evidence="7" type="ORF">BD324DRAFT_618082</name>
</gene>
<feature type="transmembrane region" description="Helical" evidence="6">
    <location>
        <begin position="324"/>
        <end position="346"/>
    </location>
</feature>
<dbReference type="GO" id="GO:0015205">
    <property type="term" value="F:nucleobase transmembrane transporter activity"/>
    <property type="evidence" value="ECO:0007669"/>
    <property type="project" value="TreeGrafter"/>
</dbReference>
<comment type="caution">
    <text evidence="7">The sequence shown here is derived from an EMBL/GenBank/DDBJ whole genome shotgun (WGS) entry which is preliminary data.</text>
</comment>
<dbReference type="CDD" id="cd11482">
    <property type="entry name" value="SLC-NCS1sbd_NRT1-like"/>
    <property type="match status" value="1"/>
</dbReference>
<feature type="transmembrane region" description="Helical" evidence="6">
    <location>
        <begin position="396"/>
        <end position="414"/>
    </location>
</feature>
<evidence type="ECO:0000256" key="5">
    <source>
        <dbReference type="ARBA" id="ARBA00023136"/>
    </source>
</evidence>
<dbReference type="GO" id="GO:0005886">
    <property type="term" value="C:plasma membrane"/>
    <property type="evidence" value="ECO:0007669"/>
    <property type="project" value="TreeGrafter"/>
</dbReference>
<sequence>MKVPTFQLQVPGAEGREKSLENDDLLPIPQEKRTWDFLTFNLFWFSAVGTVANWLGGGSFLTYGITVWDGILCNFFGYLLISLFMVLNGRFGAVYHCGFPVYCRGSFGVYGAAWPVFNRALSACVWNGVNTVTGGQCVYILLHSIFPSIARIPNHMPEASALDTAQMIGFFLFWFATCFALFLAIPKWPLLIKIKLVAYVLSTIGMLSIALHASGGVGDTLTAKAKVHGSEKAWLIVRFTLLSAAGCSTFASNASDWQRNASKPKDPIWGQILGFPLSNFIVTLCGMITAASSQRISKDGEVIWNPLDYLDMILSDNYTAANRAGAFFISLGFIYSSLFSCLFENVYPCGQDVAALCPKYISIKRAFAICQVVTVVINPWFLLGSAGIFISFLASYQIFLFSIVGVLLVDYYIISKGRMDLGYLFTADRNGPYWYSYGCNWRAFAAYIVGAGVNFCGFLDNMGVKGFSLGVVRSFYFAFITTGCAAGLTYYLLARFFPQENYKTYRELKFREWSQDEVEMYAAGKREIVPERASQTPSVEEKSDLDVTAVSVLPA</sequence>
<feature type="transmembrane region" description="Helical" evidence="6">
    <location>
        <begin position="434"/>
        <end position="455"/>
    </location>
</feature>
<name>A0A1Y1UN85_9TREE</name>
<keyword evidence="5 6" id="KW-0472">Membrane</keyword>
<feature type="transmembrane region" description="Helical" evidence="6">
    <location>
        <begin position="366"/>
        <end position="390"/>
    </location>
</feature>
<evidence type="ECO:0000313" key="8">
    <source>
        <dbReference type="Proteomes" id="UP000193218"/>
    </source>
</evidence>
<dbReference type="PANTHER" id="PTHR30618">
    <property type="entry name" value="NCS1 FAMILY PURINE/PYRIMIDINE TRANSPORTER"/>
    <property type="match status" value="1"/>
</dbReference>
<dbReference type="EMBL" id="NBSH01000003">
    <property type="protein sequence ID" value="ORX38977.1"/>
    <property type="molecule type" value="Genomic_DNA"/>
</dbReference>
<dbReference type="Gene3D" id="1.10.4160.10">
    <property type="entry name" value="Hydantoin permease"/>
    <property type="match status" value="1"/>
</dbReference>
<evidence type="ECO:0000256" key="4">
    <source>
        <dbReference type="ARBA" id="ARBA00022989"/>
    </source>
</evidence>